<sequence length="184" mass="19716">KSLKPLKEIPALINRVTLVEGDVAALRAEQEEIKAKLEQLLISGDVAALRAEQEEIKAKLEQLLISGAGSSSSPSNAPALCTETIQQLREANTRIQAQLDSVASSQAKLSAELVITGLTFSETTSLRYLAYAVLRPLDAELTERDIISVRPLERVRVARNDTADASGASPGAAGCRSQSHCPER</sequence>
<evidence type="ECO:0000313" key="4">
    <source>
        <dbReference type="Proteomes" id="UP000215335"/>
    </source>
</evidence>
<accession>A0A232FCG3</accession>
<evidence type="ECO:0000256" key="1">
    <source>
        <dbReference type="SAM" id="Coils"/>
    </source>
</evidence>
<comment type="caution">
    <text evidence="3">The sequence shown here is derived from an EMBL/GenBank/DDBJ whole genome shotgun (WGS) entry which is preliminary data.</text>
</comment>
<feature type="compositionally biased region" description="Low complexity" evidence="2">
    <location>
        <begin position="163"/>
        <end position="177"/>
    </location>
</feature>
<dbReference type="EMBL" id="NNAY01000422">
    <property type="protein sequence ID" value="OXU28511.1"/>
    <property type="molecule type" value="Genomic_DNA"/>
</dbReference>
<proteinExistence type="predicted"/>
<dbReference type="Proteomes" id="UP000215335">
    <property type="component" value="Unassembled WGS sequence"/>
</dbReference>
<evidence type="ECO:0000313" key="3">
    <source>
        <dbReference type="EMBL" id="OXU28511.1"/>
    </source>
</evidence>
<dbReference type="AlphaFoldDB" id="A0A232FCG3"/>
<evidence type="ECO:0000256" key="2">
    <source>
        <dbReference type="SAM" id="MobiDB-lite"/>
    </source>
</evidence>
<protein>
    <submittedName>
        <fullName evidence="3">Uncharacterized protein</fullName>
    </submittedName>
</protein>
<feature type="non-terminal residue" evidence="3">
    <location>
        <position position="1"/>
    </location>
</feature>
<keyword evidence="4" id="KW-1185">Reference proteome</keyword>
<organism evidence="3 4">
    <name type="scientific">Trichomalopsis sarcophagae</name>
    <dbReference type="NCBI Taxonomy" id="543379"/>
    <lineage>
        <taxon>Eukaryota</taxon>
        <taxon>Metazoa</taxon>
        <taxon>Ecdysozoa</taxon>
        <taxon>Arthropoda</taxon>
        <taxon>Hexapoda</taxon>
        <taxon>Insecta</taxon>
        <taxon>Pterygota</taxon>
        <taxon>Neoptera</taxon>
        <taxon>Endopterygota</taxon>
        <taxon>Hymenoptera</taxon>
        <taxon>Apocrita</taxon>
        <taxon>Proctotrupomorpha</taxon>
        <taxon>Chalcidoidea</taxon>
        <taxon>Pteromalidae</taxon>
        <taxon>Pteromalinae</taxon>
        <taxon>Trichomalopsis</taxon>
    </lineage>
</organism>
<gene>
    <name evidence="3" type="ORF">TSAR_016701</name>
</gene>
<keyword evidence="1" id="KW-0175">Coiled coil</keyword>
<name>A0A232FCG3_9HYME</name>
<feature type="coiled-coil region" evidence="1">
    <location>
        <begin position="23"/>
        <end position="66"/>
    </location>
</feature>
<reference evidence="3 4" key="1">
    <citation type="journal article" date="2017" name="Curr. Biol.">
        <title>The Evolution of Venom by Co-option of Single-Copy Genes.</title>
        <authorList>
            <person name="Martinson E.O."/>
            <person name="Mrinalini"/>
            <person name="Kelkar Y.D."/>
            <person name="Chang C.H."/>
            <person name="Werren J.H."/>
        </authorList>
    </citation>
    <scope>NUCLEOTIDE SEQUENCE [LARGE SCALE GENOMIC DNA]</scope>
    <source>
        <strain evidence="3 4">Alberta</strain>
        <tissue evidence="3">Whole body</tissue>
    </source>
</reference>
<feature type="region of interest" description="Disordered" evidence="2">
    <location>
        <begin position="161"/>
        <end position="184"/>
    </location>
</feature>